<evidence type="ECO:0000313" key="2">
    <source>
        <dbReference type="Proteomes" id="UP000672657"/>
    </source>
</evidence>
<name>A0ABN7QB03_9BURK</name>
<organism evidence="1 2">
    <name type="scientific">Cupriavidus numazuensis</name>
    <dbReference type="NCBI Taxonomy" id="221992"/>
    <lineage>
        <taxon>Bacteria</taxon>
        <taxon>Pseudomonadati</taxon>
        <taxon>Pseudomonadota</taxon>
        <taxon>Betaproteobacteria</taxon>
        <taxon>Burkholderiales</taxon>
        <taxon>Burkholderiaceae</taxon>
        <taxon>Cupriavidus</taxon>
    </lineage>
</organism>
<dbReference type="Proteomes" id="UP000672657">
    <property type="component" value="Unassembled WGS sequence"/>
</dbReference>
<proteinExistence type="predicted"/>
<accession>A0ABN7QB03</accession>
<protein>
    <submittedName>
        <fullName evidence="1">Uncharacterized protein</fullName>
    </submittedName>
</protein>
<evidence type="ECO:0000313" key="1">
    <source>
        <dbReference type="EMBL" id="CAG2160727.1"/>
    </source>
</evidence>
<keyword evidence="2" id="KW-1185">Reference proteome</keyword>
<comment type="caution">
    <text evidence="1">The sequence shown here is derived from an EMBL/GenBank/DDBJ whole genome shotgun (WGS) entry which is preliminary data.</text>
</comment>
<dbReference type="RefSeq" id="WP_211958443.1">
    <property type="nucleotide sequence ID" value="NZ_CAJPVI010000089.1"/>
</dbReference>
<dbReference type="EMBL" id="CAJPVI010000089">
    <property type="protein sequence ID" value="CAG2160727.1"/>
    <property type="molecule type" value="Genomic_DNA"/>
</dbReference>
<sequence length="145" mass="16209">MKAQIDEGTLEIWGENPTETWALSIWHKEHRISAGTVSIYPVSPEIQDKPFLGSMEALVVDAHDLKTDMLTVSHSPNGLLVDANDLAPFQIPRISLAMILGRNPLSINVGDVLDFYIHPQFTEWIDAYRKAIETQATKHSLTYPG</sequence>
<gene>
    <name evidence="1" type="ORF">LMG26411_07708</name>
</gene>
<reference evidence="1 2" key="1">
    <citation type="submission" date="2021-03" db="EMBL/GenBank/DDBJ databases">
        <authorList>
            <person name="Peeters C."/>
        </authorList>
    </citation>
    <scope>NUCLEOTIDE SEQUENCE [LARGE SCALE GENOMIC DNA]</scope>
    <source>
        <strain evidence="1 2">LMG 26411</strain>
    </source>
</reference>